<evidence type="ECO:0000256" key="3">
    <source>
        <dbReference type="ARBA" id="ARBA00022692"/>
    </source>
</evidence>
<dbReference type="Gene3D" id="1.20.1250.20">
    <property type="entry name" value="MFS general substrate transporter like domains"/>
    <property type="match status" value="1"/>
</dbReference>
<dbReference type="Proteomes" id="UP000799537">
    <property type="component" value="Unassembled WGS sequence"/>
</dbReference>
<organism evidence="8 9">
    <name type="scientific">Zasmidium cellare ATCC 36951</name>
    <dbReference type="NCBI Taxonomy" id="1080233"/>
    <lineage>
        <taxon>Eukaryota</taxon>
        <taxon>Fungi</taxon>
        <taxon>Dikarya</taxon>
        <taxon>Ascomycota</taxon>
        <taxon>Pezizomycotina</taxon>
        <taxon>Dothideomycetes</taxon>
        <taxon>Dothideomycetidae</taxon>
        <taxon>Mycosphaerellales</taxon>
        <taxon>Mycosphaerellaceae</taxon>
        <taxon>Zasmidium</taxon>
    </lineage>
</organism>
<evidence type="ECO:0000256" key="5">
    <source>
        <dbReference type="ARBA" id="ARBA00023136"/>
    </source>
</evidence>
<reference evidence="8" key="1">
    <citation type="journal article" date="2020" name="Stud. Mycol.">
        <title>101 Dothideomycetes genomes: a test case for predicting lifestyles and emergence of pathogens.</title>
        <authorList>
            <person name="Haridas S."/>
            <person name="Albert R."/>
            <person name="Binder M."/>
            <person name="Bloem J."/>
            <person name="Labutti K."/>
            <person name="Salamov A."/>
            <person name="Andreopoulos B."/>
            <person name="Baker S."/>
            <person name="Barry K."/>
            <person name="Bills G."/>
            <person name="Bluhm B."/>
            <person name="Cannon C."/>
            <person name="Castanera R."/>
            <person name="Culley D."/>
            <person name="Daum C."/>
            <person name="Ezra D."/>
            <person name="Gonzalez J."/>
            <person name="Henrissat B."/>
            <person name="Kuo A."/>
            <person name="Liang C."/>
            <person name="Lipzen A."/>
            <person name="Lutzoni F."/>
            <person name="Magnuson J."/>
            <person name="Mondo S."/>
            <person name="Nolan M."/>
            <person name="Ohm R."/>
            <person name="Pangilinan J."/>
            <person name="Park H.-J."/>
            <person name="Ramirez L."/>
            <person name="Alfaro M."/>
            <person name="Sun H."/>
            <person name="Tritt A."/>
            <person name="Yoshinaga Y."/>
            <person name="Zwiers L.-H."/>
            <person name="Turgeon B."/>
            <person name="Goodwin S."/>
            <person name="Spatafora J."/>
            <person name="Crous P."/>
            <person name="Grigoriev I."/>
        </authorList>
    </citation>
    <scope>NUCLEOTIDE SEQUENCE</scope>
    <source>
        <strain evidence="8">ATCC 36951</strain>
    </source>
</reference>
<feature type="transmembrane region" description="Helical" evidence="6">
    <location>
        <begin position="414"/>
        <end position="431"/>
    </location>
</feature>
<keyword evidence="3 6" id="KW-0812">Transmembrane</keyword>
<dbReference type="SUPFAM" id="SSF103473">
    <property type="entry name" value="MFS general substrate transporter"/>
    <property type="match status" value="1"/>
</dbReference>
<protein>
    <recommendedName>
        <fullName evidence="7">Major facilitator superfamily (MFS) profile domain-containing protein</fullName>
    </recommendedName>
</protein>
<dbReference type="PROSITE" id="PS50850">
    <property type="entry name" value="MFS"/>
    <property type="match status" value="1"/>
</dbReference>
<feature type="transmembrane region" description="Helical" evidence="6">
    <location>
        <begin position="188"/>
        <end position="209"/>
    </location>
</feature>
<dbReference type="PANTHER" id="PTHR48022:SF11">
    <property type="entry name" value="MONOSACCHARIDE TRANSPORTER (HXT8), PUTATIVE (AFU_ORTHOLOGUE AFUA_2G08120)-RELATED"/>
    <property type="match status" value="1"/>
</dbReference>
<feature type="transmembrane region" description="Helical" evidence="6">
    <location>
        <begin position="443"/>
        <end position="462"/>
    </location>
</feature>
<dbReference type="Pfam" id="PF00083">
    <property type="entry name" value="Sugar_tr"/>
    <property type="match status" value="1"/>
</dbReference>
<feature type="transmembrane region" description="Helical" evidence="6">
    <location>
        <begin position="71"/>
        <end position="91"/>
    </location>
</feature>
<feature type="transmembrane region" description="Helical" evidence="6">
    <location>
        <begin position="348"/>
        <end position="366"/>
    </location>
</feature>
<keyword evidence="4 6" id="KW-1133">Transmembrane helix</keyword>
<sequence>MPEPSAREFEHKHVVTRYLVFVVCFMAFGSMTYGASASIISTTLGQPSFYNYMDLSEGQKYYSQQNSLLEAANSIFYAGGIFGPFMHGWLADAYGRKMSIFVACMINLVSQAFQAGSVHIGMFIAFRFFAGWGAFQAVASVPLYIAEIVPPRDRGKLVDIHAIGINVAYVVTGYIGLGFYFLDTPTAWRGPLALTTLPPLIICLFIYWFPESPRYLLSKGRDAEAWSVVEKLHTDPSDPSNQFAKREFYKMLKQIELDRALKASYKEIFTRPSYRKRAIITMTLLFCVMSSGILVIQNYGVIIFARLGYNNVQQLLFQTGYTANALLWSTIAMTFVDLVPRNRLIGTGYAMCGFFLTMLTILLSQFENSTNRAALGACVAMIFLYNVSFELGLDGPEFFYQAEIWPSHLRARGYAIATCVYSGINIPWLQAAPTAFANIGYNYYIIFIVCSAFGALMAFFVFPDTLHKPLEEVAALFGDRELVVLYQQELEGAGVETTLDHIEASIAGIKAGEPSKAEKMDIVQADSV</sequence>
<feature type="transmembrane region" description="Helical" evidence="6">
    <location>
        <begin position="372"/>
        <end position="393"/>
    </location>
</feature>
<proteinExistence type="inferred from homology"/>
<feature type="transmembrane region" description="Helical" evidence="6">
    <location>
        <begin position="18"/>
        <end position="40"/>
    </location>
</feature>
<evidence type="ECO:0000313" key="8">
    <source>
        <dbReference type="EMBL" id="KAF2161521.1"/>
    </source>
</evidence>
<comment type="similarity">
    <text evidence="2">Belongs to the major facilitator superfamily. Sugar transporter (TC 2.A.1.1) family.</text>
</comment>
<name>A0A6A6C396_ZASCE</name>
<dbReference type="InterPro" id="IPR036259">
    <property type="entry name" value="MFS_trans_sf"/>
</dbReference>
<dbReference type="EMBL" id="ML993618">
    <property type="protein sequence ID" value="KAF2161521.1"/>
    <property type="molecule type" value="Genomic_DNA"/>
</dbReference>
<feature type="domain" description="Major facilitator superfamily (MFS) profile" evidence="7">
    <location>
        <begin position="22"/>
        <end position="466"/>
    </location>
</feature>
<feature type="transmembrane region" description="Helical" evidence="6">
    <location>
        <begin position="279"/>
        <end position="309"/>
    </location>
</feature>
<evidence type="ECO:0000256" key="6">
    <source>
        <dbReference type="SAM" id="Phobius"/>
    </source>
</evidence>
<evidence type="ECO:0000313" key="9">
    <source>
        <dbReference type="Proteomes" id="UP000799537"/>
    </source>
</evidence>
<feature type="transmembrane region" description="Helical" evidence="6">
    <location>
        <begin position="157"/>
        <end position="182"/>
    </location>
</feature>
<dbReference type="GeneID" id="54571659"/>
<dbReference type="OrthoDB" id="6612291at2759"/>
<dbReference type="InterPro" id="IPR050360">
    <property type="entry name" value="MFS_Sugar_Transporters"/>
</dbReference>
<feature type="transmembrane region" description="Helical" evidence="6">
    <location>
        <begin position="315"/>
        <end position="336"/>
    </location>
</feature>
<accession>A0A6A6C396</accession>
<evidence type="ECO:0000259" key="7">
    <source>
        <dbReference type="PROSITE" id="PS50850"/>
    </source>
</evidence>
<dbReference type="InterPro" id="IPR005828">
    <property type="entry name" value="MFS_sugar_transport-like"/>
</dbReference>
<gene>
    <name evidence="8" type="ORF">M409DRAFT_69644</name>
</gene>
<dbReference type="RefSeq" id="XP_033662410.1">
    <property type="nucleotide sequence ID" value="XM_033818387.1"/>
</dbReference>
<evidence type="ECO:0000256" key="4">
    <source>
        <dbReference type="ARBA" id="ARBA00022989"/>
    </source>
</evidence>
<comment type="subcellular location">
    <subcellularLocation>
        <location evidence="1">Membrane</location>
        <topology evidence="1">Multi-pass membrane protein</topology>
    </subcellularLocation>
</comment>
<evidence type="ECO:0000256" key="2">
    <source>
        <dbReference type="ARBA" id="ARBA00010992"/>
    </source>
</evidence>
<dbReference type="GO" id="GO:0005351">
    <property type="term" value="F:carbohydrate:proton symporter activity"/>
    <property type="evidence" value="ECO:0007669"/>
    <property type="project" value="TreeGrafter"/>
</dbReference>
<dbReference type="PANTHER" id="PTHR48022">
    <property type="entry name" value="PLASTIDIC GLUCOSE TRANSPORTER 4"/>
    <property type="match status" value="1"/>
</dbReference>
<feature type="transmembrane region" description="Helical" evidence="6">
    <location>
        <begin position="124"/>
        <end position="145"/>
    </location>
</feature>
<keyword evidence="5 6" id="KW-0472">Membrane</keyword>
<evidence type="ECO:0000256" key="1">
    <source>
        <dbReference type="ARBA" id="ARBA00004141"/>
    </source>
</evidence>
<dbReference type="GO" id="GO:0016020">
    <property type="term" value="C:membrane"/>
    <property type="evidence" value="ECO:0007669"/>
    <property type="project" value="UniProtKB-SubCell"/>
</dbReference>
<dbReference type="InterPro" id="IPR020846">
    <property type="entry name" value="MFS_dom"/>
</dbReference>
<dbReference type="AlphaFoldDB" id="A0A6A6C396"/>
<keyword evidence="9" id="KW-1185">Reference proteome</keyword>